<organism evidence="9 10">
    <name type="scientific">Apibacter muscae</name>
    <dbReference type="NCBI Taxonomy" id="2509004"/>
    <lineage>
        <taxon>Bacteria</taxon>
        <taxon>Pseudomonadati</taxon>
        <taxon>Bacteroidota</taxon>
        <taxon>Flavobacteriia</taxon>
        <taxon>Flavobacteriales</taxon>
        <taxon>Weeksellaceae</taxon>
        <taxon>Apibacter</taxon>
    </lineage>
</organism>
<dbReference type="EC" id="2.7.1.16" evidence="9"/>
<name>A0A563DEZ9_9FLAO</name>
<dbReference type="InterPro" id="IPR000577">
    <property type="entry name" value="Carb_kinase_FGGY"/>
</dbReference>
<evidence type="ECO:0000256" key="1">
    <source>
        <dbReference type="ARBA" id="ARBA00022679"/>
    </source>
</evidence>
<protein>
    <submittedName>
        <fullName evidence="9">Ribulokinase</fullName>
        <ecNumber evidence="9">2.7.1.16</ecNumber>
    </submittedName>
</protein>
<keyword evidence="10" id="KW-1185">Reference proteome</keyword>
<dbReference type="GO" id="GO:0005737">
    <property type="term" value="C:cytoplasm"/>
    <property type="evidence" value="ECO:0007669"/>
    <property type="project" value="TreeGrafter"/>
</dbReference>
<sequence>MEKDQYIVGIDFGTLSVRSSVIRVRDGFERGTAVSEYKHQVMDQNLTASENEPLPPDFALQNPTDYIESLIESVNQAVKDSGVVVKHIIGIGVDFTSPTVLATNSMGVPLCNFPEFKNRPHAYAKLWKHHAADDQAKRLLKEAQDRKEDWLSFYGGGLSAENTVCKIMETYEKDREIYDQATNFVNAVDWIVWQLTDQLIFSSADTGFKKNYQNGKYPSYDYLESVSKGFGNMYKEKMNAPIQAIGTEAGKLSKVMAEKLGLYPEISVAVGLNDGHVTPAAVKAVRPGILSAILGTSGCYFINSEKFKEVPGMLGIVYEGVVENLWCFEAGQTSFGDTFAWFTKNFVPSEYQEEAKKLNLNLHEYLTRKCSTQKIGQHGLIALDWNNGNRSILCDASLSGLLIGHTLTTKPEDIYRALMEACAFGARKIIETMNQYELEINEIVVAGGMLKNKFFMQMLSDITKLPISITKSNAIGALGSAIYGAVAAGCYPNITTASDAMGNKVPNVFKPNEEKAAAYDLLYEQYTALYTLFGEKQPEIMHQLKKIQKNSTLTINNNN</sequence>
<keyword evidence="1 9" id="KW-0808">Transferase</keyword>
<gene>
    <name evidence="9" type="ORF">ETU09_05625</name>
</gene>
<dbReference type="PIRSF" id="PIRSF000538">
    <property type="entry name" value="GlpK"/>
    <property type="match status" value="1"/>
</dbReference>
<dbReference type="GO" id="GO:0005524">
    <property type="term" value="F:ATP binding"/>
    <property type="evidence" value="ECO:0007669"/>
    <property type="project" value="UniProtKB-KW"/>
</dbReference>
<dbReference type="InterPro" id="IPR018485">
    <property type="entry name" value="FGGY_C"/>
</dbReference>
<evidence type="ECO:0000259" key="7">
    <source>
        <dbReference type="Pfam" id="PF00370"/>
    </source>
</evidence>
<keyword evidence="6" id="KW-0119">Carbohydrate metabolism</keyword>
<dbReference type="PANTHER" id="PTHR43435">
    <property type="entry name" value="RIBULOKINASE"/>
    <property type="match status" value="1"/>
</dbReference>
<dbReference type="Pfam" id="PF00370">
    <property type="entry name" value="FGGY_N"/>
    <property type="match status" value="1"/>
</dbReference>
<feature type="domain" description="Carbohydrate kinase FGGY N-terminal" evidence="7">
    <location>
        <begin position="6"/>
        <end position="277"/>
    </location>
</feature>
<evidence type="ECO:0000313" key="10">
    <source>
        <dbReference type="Proteomes" id="UP000319499"/>
    </source>
</evidence>
<dbReference type="SUPFAM" id="SSF53067">
    <property type="entry name" value="Actin-like ATPase domain"/>
    <property type="match status" value="2"/>
</dbReference>
<dbReference type="PANTHER" id="PTHR43435:SF4">
    <property type="entry name" value="FGGY CARBOHYDRATE KINASE DOMAIN-CONTAINING PROTEIN"/>
    <property type="match status" value="1"/>
</dbReference>
<evidence type="ECO:0000256" key="5">
    <source>
        <dbReference type="ARBA" id="ARBA00022935"/>
    </source>
</evidence>
<evidence type="ECO:0000256" key="2">
    <source>
        <dbReference type="ARBA" id="ARBA00022741"/>
    </source>
</evidence>
<accession>A0A563DEZ9</accession>
<dbReference type="OrthoDB" id="9805576at2"/>
<evidence type="ECO:0000256" key="3">
    <source>
        <dbReference type="ARBA" id="ARBA00022777"/>
    </source>
</evidence>
<dbReference type="CDD" id="cd07781">
    <property type="entry name" value="ASKHA_NBD_FGGY_L-RBK"/>
    <property type="match status" value="1"/>
</dbReference>
<feature type="domain" description="Carbohydrate kinase FGGY C-terminal" evidence="8">
    <location>
        <begin position="291"/>
        <end position="488"/>
    </location>
</feature>
<keyword evidence="5" id="KW-0054">Arabinose catabolism</keyword>
<dbReference type="Gene3D" id="3.30.420.40">
    <property type="match status" value="2"/>
</dbReference>
<evidence type="ECO:0000313" key="9">
    <source>
        <dbReference type="EMBL" id="TWP28795.1"/>
    </source>
</evidence>
<dbReference type="AlphaFoldDB" id="A0A563DEZ9"/>
<comment type="caution">
    <text evidence="9">The sequence shown here is derived from an EMBL/GenBank/DDBJ whole genome shotgun (WGS) entry which is preliminary data.</text>
</comment>
<dbReference type="Proteomes" id="UP000319499">
    <property type="component" value="Unassembled WGS sequence"/>
</dbReference>
<keyword evidence="3 9" id="KW-0418">Kinase</keyword>
<evidence type="ECO:0000259" key="8">
    <source>
        <dbReference type="Pfam" id="PF02782"/>
    </source>
</evidence>
<reference evidence="9 10" key="1">
    <citation type="submission" date="2019-02" db="EMBL/GenBank/DDBJ databases">
        <title>Apibacter muscae sp. nov.: a novel member of the house fly microbiota.</title>
        <authorList>
            <person name="Park R."/>
        </authorList>
    </citation>
    <scope>NUCLEOTIDE SEQUENCE [LARGE SCALE GENOMIC DNA]</scope>
    <source>
        <strain evidence="9 10">AL1</strain>
    </source>
</reference>
<dbReference type="EMBL" id="SELH01000017">
    <property type="protein sequence ID" value="TWP28795.1"/>
    <property type="molecule type" value="Genomic_DNA"/>
</dbReference>
<dbReference type="GO" id="GO:0019569">
    <property type="term" value="P:L-arabinose catabolic process to D-xylulose 5-phosphate"/>
    <property type="evidence" value="ECO:0007669"/>
    <property type="project" value="InterPro"/>
</dbReference>
<dbReference type="InterPro" id="IPR043129">
    <property type="entry name" value="ATPase_NBD"/>
</dbReference>
<dbReference type="InterPro" id="IPR018484">
    <property type="entry name" value="FGGY_N"/>
</dbReference>
<keyword evidence="2" id="KW-0547">Nucleotide-binding</keyword>
<dbReference type="GO" id="GO:0008741">
    <property type="term" value="F:ribulokinase activity"/>
    <property type="evidence" value="ECO:0007669"/>
    <property type="project" value="UniProtKB-EC"/>
</dbReference>
<keyword evidence="4" id="KW-0067">ATP-binding</keyword>
<evidence type="ECO:0000256" key="6">
    <source>
        <dbReference type="ARBA" id="ARBA00023277"/>
    </source>
</evidence>
<dbReference type="RefSeq" id="WP_146292435.1">
    <property type="nucleotide sequence ID" value="NZ_SELH01000017.1"/>
</dbReference>
<evidence type="ECO:0000256" key="4">
    <source>
        <dbReference type="ARBA" id="ARBA00022840"/>
    </source>
</evidence>
<dbReference type="GO" id="GO:0019150">
    <property type="term" value="F:D-ribulokinase activity"/>
    <property type="evidence" value="ECO:0007669"/>
    <property type="project" value="TreeGrafter"/>
</dbReference>
<dbReference type="Pfam" id="PF02782">
    <property type="entry name" value="FGGY_C"/>
    <property type="match status" value="1"/>
</dbReference>
<dbReference type="InterPro" id="IPR005929">
    <property type="entry name" value="Ribulokinase"/>
</dbReference>
<proteinExistence type="predicted"/>
<dbReference type="NCBIfam" id="NF003154">
    <property type="entry name" value="PRK04123.1"/>
    <property type="match status" value="1"/>
</dbReference>